<reference evidence="3 4" key="2">
    <citation type="submission" date="2015-05" db="EMBL/GenBank/DDBJ databases">
        <title>Lifestyle Evolution in Cyanobacterial Symbionts of Sponges.</title>
        <authorList>
            <person name="Burgsdorf I."/>
            <person name="Slaby B.M."/>
            <person name="Handley K.M."/>
            <person name="Haber M."/>
            <person name="Blom J."/>
            <person name="Marshall C.W."/>
            <person name="Gilbert J.A."/>
            <person name="Hentschel U."/>
            <person name="Steindler L."/>
        </authorList>
    </citation>
    <scope>NUCLEOTIDE SEQUENCE [LARGE SCALE GENOMIC DNA]</scope>
    <source>
        <strain evidence="3">15L</strain>
    </source>
</reference>
<dbReference type="SUPFAM" id="SSF51905">
    <property type="entry name" value="FAD/NAD(P)-binding domain"/>
    <property type="match status" value="1"/>
</dbReference>
<sequence>MGEAGHMTPGHGPIAVVGAGSVGSVTAWWLARCGARVVWIAPHQDLGPERPGSLAALGVLMGYCSRRLRGRSWRLRRASIALWHQWLPLLGPIPRQWGLTVLCHQPDDGEGLRTLVRQRQGEGFPLAWRTREDLLTRWPALAATDLQGGLWSPQDGQLDPAPLLTALAEGAEHLGVQRWSAQVTGLTPDGRDWRLRLQTSDPGLPTTLPASAVVLCTGLGTGRLLAAPDSPVQLNWPMTSVLGQAAALHCPMLPPPGLPGPVIWRGVHLIPRPQHQQLWIGATVEPGDQSWAHYLDRMLQLDGAAPPWLRQARVLRRWQGVRARPVGRPAPLLAILAPGLLLTSGHYRNGILLAPATAAWTACQLGFPLPDGLTELPGDGSGS</sequence>
<feature type="domain" description="FAD dependent oxidoreductase" evidence="2">
    <location>
        <begin position="14"/>
        <end position="362"/>
    </location>
</feature>
<dbReference type="Gene3D" id="3.50.50.60">
    <property type="entry name" value="FAD/NAD(P)-binding domain"/>
    <property type="match status" value="1"/>
</dbReference>
<protein>
    <recommendedName>
        <fullName evidence="2">FAD dependent oxidoreductase domain-containing protein</fullName>
    </recommendedName>
</protein>
<evidence type="ECO:0000313" key="4">
    <source>
        <dbReference type="Proteomes" id="UP000035037"/>
    </source>
</evidence>
<dbReference type="SUPFAM" id="SSF54373">
    <property type="entry name" value="FAD-linked reductases, C-terminal domain"/>
    <property type="match status" value="1"/>
</dbReference>
<evidence type="ECO:0000256" key="1">
    <source>
        <dbReference type="ARBA" id="ARBA00023002"/>
    </source>
</evidence>
<dbReference type="Gene3D" id="3.30.9.10">
    <property type="entry name" value="D-Amino Acid Oxidase, subunit A, domain 2"/>
    <property type="match status" value="1"/>
</dbReference>
<dbReference type="GO" id="GO:0016491">
    <property type="term" value="F:oxidoreductase activity"/>
    <property type="evidence" value="ECO:0007669"/>
    <property type="project" value="UniProtKB-KW"/>
</dbReference>
<dbReference type="GO" id="GO:0005737">
    <property type="term" value="C:cytoplasm"/>
    <property type="evidence" value="ECO:0007669"/>
    <property type="project" value="TreeGrafter"/>
</dbReference>
<dbReference type="PATRIC" id="fig|1608419.3.peg.2535"/>
<reference evidence="3 4" key="1">
    <citation type="submission" date="2015-02" db="EMBL/GenBank/DDBJ databases">
        <authorList>
            <person name="Slaby B."/>
            <person name="Hentschel U."/>
        </authorList>
    </citation>
    <scope>NUCLEOTIDE SEQUENCE [LARGE SCALE GENOMIC DNA]</scope>
    <source>
        <strain evidence="3">15L</strain>
    </source>
</reference>
<dbReference type="EMBL" id="JYFQ01000096">
    <property type="protein sequence ID" value="KKZ12962.1"/>
    <property type="molecule type" value="Genomic_DNA"/>
</dbReference>
<gene>
    <name evidence="3" type="ORF">TQ37_04870</name>
</gene>
<keyword evidence="1" id="KW-0560">Oxidoreductase</keyword>
<dbReference type="Proteomes" id="UP000035037">
    <property type="component" value="Unassembled WGS sequence"/>
</dbReference>
<evidence type="ECO:0000259" key="2">
    <source>
        <dbReference type="Pfam" id="PF01266"/>
    </source>
</evidence>
<dbReference type="STRING" id="431041.FLM9_1514"/>
<dbReference type="InterPro" id="IPR006076">
    <property type="entry name" value="FAD-dep_OxRdtase"/>
</dbReference>
<name>A0A0G8AVD9_9SYNE</name>
<evidence type="ECO:0000313" key="3">
    <source>
        <dbReference type="EMBL" id="KKZ12962.1"/>
    </source>
</evidence>
<organism evidence="3 4">
    <name type="scientific">Candidatus Synechococcus spongiarum 15L</name>
    <dbReference type="NCBI Taxonomy" id="1608419"/>
    <lineage>
        <taxon>Bacteria</taxon>
        <taxon>Bacillati</taxon>
        <taxon>Cyanobacteriota</taxon>
        <taxon>Cyanophyceae</taxon>
        <taxon>Synechococcales</taxon>
        <taxon>Synechococcaceae</taxon>
        <taxon>Synechococcus</taxon>
    </lineage>
</organism>
<dbReference type="Pfam" id="PF01266">
    <property type="entry name" value="DAO"/>
    <property type="match status" value="1"/>
</dbReference>
<dbReference type="InterPro" id="IPR036188">
    <property type="entry name" value="FAD/NAD-bd_sf"/>
</dbReference>
<accession>A0A0G8AVD9</accession>
<proteinExistence type="predicted"/>
<comment type="caution">
    <text evidence="3">The sequence shown here is derived from an EMBL/GenBank/DDBJ whole genome shotgun (WGS) entry which is preliminary data.</text>
</comment>
<dbReference type="PANTHER" id="PTHR13847">
    <property type="entry name" value="SARCOSINE DEHYDROGENASE-RELATED"/>
    <property type="match status" value="1"/>
</dbReference>
<dbReference type="PANTHER" id="PTHR13847:SF289">
    <property type="entry name" value="GLYCINE OXIDASE"/>
    <property type="match status" value="1"/>
</dbReference>
<dbReference type="AlphaFoldDB" id="A0A0G8AVD9"/>